<evidence type="ECO:0000313" key="3">
    <source>
        <dbReference type="Proteomes" id="UP001146120"/>
    </source>
</evidence>
<organism evidence="2 3">
    <name type="scientific">Lagenidium giganteum</name>
    <dbReference type="NCBI Taxonomy" id="4803"/>
    <lineage>
        <taxon>Eukaryota</taxon>
        <taxon>Sar</taxon>
        <taxon>Stramenopiles</taxon>
        <taxon>Oomycota</taxon>
        <taxon>Peronosporomycetes</taxon>
        <taxon>Pythiales</taxon>
        <taxon>Pythiaceae</taxon>
    </lineage>
</organism>
<proteinExistence type="predicted"/>
<name>A0AAV2Z227_9STRA</name>
<dbReference type="InterPro" id="IPR021109">
    <property type="entry name" value="Peptidase_aspartic_dom_sf"/>
</dbReference>
<dbReference type="Proteomes" id="UP001146120">
    <property type="component" value="Unassembled WGS sequence"/>
</dbReference>
<dbReference type="EMBL" id="DAKRPA010000080">
    <property type="protein sequence ID" value="DAZ99628.1"/>
    <property type="molecule type" value="Genomic_DNA"/>
</dbReference>
<evidence type="ECO:0000313" key="2">
    <source>
        <dbReference type="EMBL" id="DAZ99628.1"/>
    </source>
</evidence>
<reference evidence="2" key="1">
    <citation type="submission" date="2022-11" db="EMBL/GenBank/DDBJ databases">
        <authorList>
            <person name="Morgan W.R."/>
            <person name="Tartar A."/>
        </authorList>
    </citation>
    <scope>NUCLEOTIDE SEQUENCE</scope>
    <source>
        <strain evidence="2">ARSEF 373</strain>
    </source>
</reference>
<feature type="region of interest" description="Disordered" evidence="1">
    <location>
        <begin position="105"/>
        <end position="129"/>
    </location>
</feature>
<sequence>MQLRLGSDCTFLSRSQVNALLNVGTNTTPHDLDKRIHSQPVGGAILTCTQAIQVQITIHTAAGKATIAEPWPCVIMESHEDELILGLDLLNTLGINVARQLEMLSRGDGGDDDPFEPASPNAEPTWKET</sequence>
<evidence type="ECO:0000256" key="1">
    <source>
        <dbReference type="SAM" id="MobiDB-lite"/>
    </source>
</evidence>
<dbReference type="AlphaFoldDB" id="A0AAV2Z227"/>
<gene>
    <name evidence="2" type="ORF">N0F65_001456</name>
</gene>
<keyword evidence="3" id="KW-1185">Reference proteome</keyword>
<reference evidence="2" key="2">
    <citation type="journal article" date="2023" name="Microbiol Resour">
        <title>Decontamination and Annotation of the Draft Genome Sequence of the Oomycete Lagenidium giganteum ARSEF 373.</title>
        <authorList>
            <person name="Morgan W.R."/>
            <person name="Tartar A."/>
        </authorList>
    </citation>
    <scope>NUCLEOTIDE SEQUENCE</scope>
    <source>
        <strain evidence="2">ARSEF 373</strain>
    </source>
</reference>
<dbReference type="Gene3D" id="2.40.70.10">
    <property type="entry name" value="Acid Proteases"/>
    <property type="match status" value="1"/>
</dbReference>
<accession>A0AAV2Z227</accession>
<protein>
    <submittedName>
        <fullName evidence="2">Uncharacterized protein</fullName>
    </submittedName>
</protein>
<comment type="caution">
    <text evidence="2">The sequence shown here is derived from an EMBL/GenBank/DDBJ whole genome shotgun (WGS) entry which is preliminary data.</text>
</comment>